<evidence type="ECO:0000313" key="1">
    <source>
        <dbReference type="EMBL" id="KAJ5487207.1"/>
    </source>
</evidence>
<evidence type="ECO:0000313" key="2">
    <source>
        <dbReference type="Proteomes" id="UP001147760"/>
    </source>
</evidence>
<accession>A0A9W9XAD7</accession>
<dbReference type="OrthoDB" id="10425670at2759"/>
<reference evidence="1" key="1">
    <citation type="submission" date="2022-12" db="EMBL/GenBank/DDBJ databases">
        <authorList>
            <person name="Petersen C."/>
        </authorList>
    </citation>
    <scope>NUCLEOTIDE SEQUENCE</scope>
    <source>
        <strain evidence="1">IBT 17660</strain>
    </source>
</reference>
<dbReference type="AlphaFoldDB" id="A0A9W9XAD7"/>
<proteinExistence type="predicted"/>
<protein>
    <submittedName>
        <fullName evidence="1">Uncharacterized protein</fullName>
    </submittedName>
</protein>
<organism evidence="1 2">
    <name type="scientific">Penicillium desertorum</name>
    <dbReference type="NCBI Taxonomy" id="1303715"/>
    <lineage>
        <taxon>Eukaryota</taxon>
        <taxon>Fungi</taxon>
        <taxon>Dikarya</taxon>
        <taxon>Ascomycota</taxon>
        <taxon>Pezizomycotina</taxon>
        <taxon>Eurotiomycetes</taxon>
        <taxon>Eurotiomycetidae</taxon>
        <taxon>Eurotiales</taxon>
        <taxon>Aspergillaceae</taxon>
        <taxon>Penicillium</taxon>
    </lineage>
</organism>
<gene>
    <name evidence="1" type="ORF">N7530_001507</name>
</gene>
<dbReference type="EMBL" id="JAPWDO010000001">
    <property type="protein sequence ID" value="KAJ5487207.1"/>
    <property type="molecule type" value="Genomic_DNA"/>
</dbReference>
<comment type="caution">
    <text evidence="1">The sequence shown here is derived from an EMBL/GenBank/DDBJ whole genome shotgun (WGS) entry which is preliminary data.</text>
</comment>
<keyword evidence="2" id="KW-1185">Reference proteome</keyword>
<reference evidence="1" key="2">
    <citation type="journal article" date="2023" name="IMA Fungus">
        <title>Comparative genomic study of the Penicillium genus elucidates a diverse pangenome and 15 lateral gene transfer events.</title>
        <authorList>
            <person name="Petersen C."/>
            <person name="Sorensen T."/>
            <person name="Nielsen M.R."/>
            <person name="Sondergaard T.E."/>
            <person name="Sorensen J.L."/>
            <person name="Fitzpatrick D.A."/>
            <person name="Frisvad J.C."/>
            <person name="Nielsen K.L."/>
        </authorList>
    </citation>
    <scope>NUCLEOTIDE SEQUENCE</scope>
    <source>
        <strain evidence="1">IBT 17660</strain>
    </source>
</reference>
<sequence length="192" mass="21243">MVTKRQRRAVLSSILREYFEAQDDPFPPERDVAVEVKRWTAVQRYGRGFPNIPPCALGVDISHLSAGLLMFLRAGKTGEDFRTTAWDMAHGVGRDPPSPRMIPKHFSKPGGPVAEASGAGTEFTDMRSEGPEALDALPDDDNSAPGTNQTRVQVGFVEFPNTFINVIQYPGIQRAVLNTNGETVEENFRVIW</sequence>
<dbReference type="Proteomes" id="UP001147760">
    <property type="component" value="Unassembled WGS sequence"/>
</dbReference>
<name>A0A9W9XAD7_9EURO</name>